<reference evidence="5" key="1">
    <citation type="submission" date="2021-06" db="EMBL/GenBank/DDBJ databases">
        <authorList>
            <person name="Kallberg Y."/>
            <person name="Tangrot J."/>
            <person name="Rosling A."/>
        </authorList>
    </citation>
    <scope>NUCLEOTIDE SEQUENCE</scope>
    <source>
        <strain evidence="5">IN212</strain>
    </source>
</reference>
<keyword evidence="3" id="KW-0732">Signal</keyword>
<dbReference type="EMBL" id="CAJVPZ010002644">
    <property type="protein sequence ID" value="CAG8517047.1"/>
    <property type="molecule type" value="Genomic_DNA"/>
</dbReference>
<dbReference type="Proteomes" id="UP000789396">
    <property type="component" value="Unassembled WGS sequence"/>
</dbReference>
<keyword evidence="3" id="KW-0378">Hydrolase</keyword>
<keyword evidence="3" id="KW-0479">Metal-binding</keyword>
<dbReference type="EC" id="3.4.-.-" evidence="3"/>
<evidence type="ECO:0000256" key="3">
    <source>
        <dbReference type="RuleBase" id="RU361240"/>
    </source>
</evidence>
<dbReference type="SUPFAM" id="SSF53187">
    <property type="entry name" value="Zn-dependent exopeptidases"/>
    <property type="match status" value="1"/>
</dbReference>
<evidence type="ECO:0000256" key="2">
    <source>
        <dbReference type="ARBA" id="ARBA00023315"/>
    </source>
</evidence>
<name>A0A9N9F8N7_9GLOM</name>
<accession>A0A9N9F8N7</accession>
<dbReference type="PANTHER" id="PTHR12283">
    <property type="entry name" value="GLUTAMINYL-PEPTIDE CYCLOTRANSFERASE"/>
    <property type="match status" value="1"/>
</dbReference>
<dbReference type="GO" id="GO:0016603">
    <property type="term" value="F:glutaminyl-peptide cyclotransferase activity"/>
    <property type="evidence" value="ECO:0007669"/>
    <property type="project" value="TreeGrafter"/>
</dbReference>
<gene>
    <name evidence="5" type="ORF">RFULGI_LOCUS3172</name>
</gene>
<sequence length="299" mass="34327">MKAIFSLLLLLACCNHVISYSQISSEGLKLLTDLTDTERLQVTGEFLEPILITRVPGTEGSVKVQNFIISNFKKLGWHIEQDNFTDHTPLGEKFFNNIIVTKDINAKRRLVLAAHYDSKYFPPPNEFVGATDSAVPCAMLIDLAHRLNPHFDHRKVVESADLTLQIIFFDGEEAFESWTSTDSLYGSRSVLDAIDVFVLLDLLGAKEPNFVNFYPTTSWMFSELSKIEARLYKEKIFNTTIPEEVLDNFFYFDADSIHSAYGHIEDDHIPFLKRGWINNYIDNYINNYSEKTYRIISMP</sequence>
<evidence type="ECO:0000313" key="6">
    <source>
        <dbReference type="Proteomes" id="UP000789396"/>
    </source>
</evidence>
<dbReference type="AlphaFoldDB" id="A0A9N9F8N7"/>
<feature type="domain" description="Peptidase M28" evidence="4">
    <location>
        <begin position="97"/>
        <end position="275"/>
    </location>
</feature>
<protein>
    <recommendedName>
        <fullName evidence="3">Peptide hydrolase</fullName>
        <ecNumber evidence="3">3.4.-.-</ecNumber>
    </recommendedName>
</protein>
<dbReference type="GO" id="GO:0008233">
    <property type="term" value="F:peptidase activity"/>
    <property type="evidence" value="ECO:0007669"/>
    <property type="project" value="UniProtKB-KW"/>
</dbReference>
<keyword evidence="2" id="KW-0012">Acyltransferase</keyword>
<evidence type="ECO:0000256" key="1">
    <source>
        <dbReference type="ARBA" id="ARBA00022679"/>
    </source>
</evidence>
<organism evidence="5 6">
    <name type="scientific">Racocetra fulgida</name>
    <dbReference type="NCBI Taxonomy" id="60492"/>
    <lineage>
        <taxon>Eukaryota</taxon>
        <taxon>Fungi</taxon>
        <taxon>Fungi incertae sedis</taxon>
        <taxon>Mucoromycota</taxon>
        <taxon>Glomeromycotina</taxon>
        <taxon>Glomeromycetes</taxon>
        <taxon>Diversisporales</taxon>
        <taxon>Gigasporaceae</taxon>
        <taxon>Racocetra</taxon>
    </lineage>
</organism>
<keyword evidence="3" id="KW-0645">Protease</keyword>
<feature type="signal peptide" evidence="3">
    <location>
        <begin position="1"/>
        <end position="19"/>
    </location>
</feature>
<dbReference type="GO" id="GO:0006508">
    <property type="term" value="P:proteolysis"/>
    <property type="evidence" value="ECO:0007669"/>
    <property type="project" value="UniProtKB-KW"/>
</dbReference>
<keyword evidence="6" id="KW-1185">Reference proteome</keyword>
<keyword evidence="1" id="KW-0808">Transferase</keyword>
<comment type="caution">
    <text evidence="5">The sequence shown here is derived from an EMBL/GenBank/DDBJ whole genome shotgun (WGS) entry which is preliminary data.</text>
</comment>
<dbReference type="InterPro" id="IPR007484">
    <property type="entry name" value="Peptidase_M28"/>
</dbReference>
<dbReference type="PANTHER" id="PTHR12283:SF6">
    <property type="entry name" value="GLUTAMINYL-PEPTIDE CYCLOTRANSFERASE-RELATED"/>
    <property type="match status" value="1"/>
</dbReference>
<dbReference type="InterPro" id="IPR040234">
    <property type="entry name" value="QC/QCL"/>
</dbReference>
<comment type="similarity">
    <text evidence="3">Belongs to the peptidase M28 family.</text>
</comment>
<dbReference type="Gene3D" id="3.40.630.10">
    <property type="entry name" value="Zn peptidases"/>
    <property type="match status" value="1"/>
</dbReference>
<evidence type="ECO:0000259" key="4">
    <source>
        <dbReference type="Pfam" id="PF04389"/>
    </source>
</evidence>
<proteinExistence type="inferred from homology"/>
<keyword evidence="3" id="KW-0862">Zinc</keyword>
<feature type="chain" id="PRO_5040538695" description="Peptide hydrolase" evidence="3">
    <location>
        <begin position="20"/>
        <end position="299"/>
    </location>
</feature>
<dbReference type="OrthoDB" id="3907302at2759"/>
<dbReference type="GO" id="GO:0008270">
    <property type="term" value="F:zinc ion binding"/>
    <property type="evidence" value="ECO:0007669"/>
    <property type="project" value="TreeGrafter"/>
</dbReference>
<evidence type="ECO:0000313" key="5">
    <source>
        <dbReference type="EMBL" id="CAG8517047.1"/>
    </source>
</evidence>
<dbReference type="Pfam" id="PF04389">
    <property type="entry name" value="Peptidase_M28"/>
    <property type="match status" value="1"/>
</dbReference>